<sequence length="52" mass="5753">MSIADQENCQHALESGVNWSARHTPVVQTYRQVTPSETSPSFYGATYPSPLL</sequence>
<keyword evidence="3" id="KW-1185">Reference proteome</keyword>
<dbReference type="EMBL" id="KN833688">
    <property type="protein sequence ID" value="KIK29741.1"/>
    <property type="molecule type" value="Genomic_DNA"/>
</dbReference>
<gene>
    <name evidence="2" type="ORF">PISMIDRAFT_671686</name>
</gene>
<accession>A0A0C9ZK85</accession>
<evidence type="ECO:0000256" key="1">
    <source>
        <dbReference type="SAM" id="MobiDB-lite"/>
    </source>
</evidence>
<organism evidence="2 3">
    <name type="scientific">Pisolithus microcarpus 441</name>
    <dbReference type="NCBI Taxonomy" id="765257"/>
    <lineage>
        <taxon>Eukaryota</taxon>
        <taxon>Fungi</taxon>
        <taxon>Dikarya</taxon>
        <taxon>Basidiomycota</taxon>
        <taxon>Agaricomycotina</taxon>
        <taxon>Agaricomycetes</taxon>
        <taxon>Agaricomycetidae</taxon>
        <taxon>Boletales</taxon>
        <taxon>Sclerodermatineae</taxon>
        <taxon>Pisolithaceae</taxon>
        <taxon>Pisolithus</taxon>
    </lineage>
</organism>
<evidence type="ECO:0000313" key="2">
    <source>
        <dbReference type="EMBL" id="KIK29741.1"/>
    </source>
</evidence>
<feature type="compositionally biased region" description="Polar residues" evidence="1">
    <location>
        <begin position="31"/>
        <end position="41"/>
    </location>
</feature>
<reference evidence="2 3" key="1">
    <citation type="submission" date="2014-04" db="EMBL/GenBank/DDBJ databases">
        <authorList>
            <consortium name="DOE Joint Genome Institute"/>
            <person name="Kuo A."/>
            <person name="Kohler A."/>
            <person name="Costa M.D."/>
            <person name="Nagy L.G."/>
            <person name="Floudas D."/>
            <person name="Copeland A."/>
            <person name="Barry K.W."/>
            <person name="Cichocki N."/>
            <person name="Veneault-Fourrey C."/>
            <person name="LaButti K."/>
            <person name="Lindquist E.A."/>
            <person name="Lipzen A."/>
            <person name="Lundell T."/>
            <person name="Morin E."/>
            <person name="Murat C."/>
            <person name="Sun H."/>
            <person name="Tunlid A."/>
            <person name="Henrissat B."/>
            <person name="Grigoriev I.V."/>
            <person name="Hibbett D.S."/>
            <person name="Martin F."/>
            <person name="Nordberg H.P."/>
            <person name="Cantor M.N."/>
            <person name="Hua S.X."/>
        </authorList>
    </citation>
    <scope>NUCLEOTIDE SEQUENCE [LARGE SCALE GENOMIC DNA]</scope>
    <source>
        <strain evidence="2 3">441</strain>
    </source>
</reference>
<name>A0A0C9ZK85_9AGAM</name>
<dbReference type="HOGENOM" id="CLU_3088144_0_0_1"/>
<reference evidence="3" key="2">
    <citation type="submission" date="2015-01" db="EMBL/GenBank/DDBJ databases">
        <title>Evolutionary Origins and Diversification of the Mycorrhizal Mutualists.</title>
        <authorList>
            <consortium name="DOE Joint Genome Institute"/>
            <consortium name="Mycorrhizal Genomics Consortium"/>
            <person name="Kohler A."/>
            <person name="Kuo A."/>
            <person name="Nagy L.G."/>
            <person name="Floudas D."/>
            <person name="Copeland A."/>
            <person name="Barry K.W."/>
            <person name="Cichocki N."/>
            <person name="Veneault-Fourrey C."/>
            <person name="LaButti K."/>
            <person name="Lindquist E.A."/>
            <person name="Lipzen A."/>
            <person name="Lundell T."/>
            <person name="Morin E."/>
            <person name="Murat C."/>
            <person name="Riley R."/>
            <person name="Ohm R."/>
            <person name="Sun H."/>
            <person name="Tunlid A."/>
            <person name="Henrissat B."/>
            <person name="Grigoriev I.V."/>
            <person name="Hibbett D.S."/>
            <person name="Martin F."/>
        </authorList>
    </citation>
    <scope>NUCLEOTIDE SEQUENCE [LARGE SCALE GENOMIC DNA]</scope>
    <source>
        <strain evidence="3">441</strain>
    </source>
</reference>
<protein>
    <submittedName>
        <fullName evidence="2">Uncharacterized protein</fullName>
    </submittedName>
</protein>
<dbReference type="AlphaFoldDB" id="A0A0C9ZK85"/>
<dbReference type="Proteomes" id="UP000054018">
    <property type="component" value="Unassembled WGS sequence"/>
</dbReference>
<evidence type="ECO:0000313" key="3">
    <source>
        <dbReference type="Proteomes" id="UP000054018"/>
    </source>
</evidence>
<feature type="region of interest" description="Disordered" evidence="1">
    <location>
        <begin position="31"/>
        <end position="52"/>
    </location>
</feature>
<proteinExistence type="predicted"/>